<dbReference type="STRING" id="484498.SAMN05421686_10529"/>
<dbReference type="EMBL" id="FTOH01000005">
    <property type="protein sequence ID" value="SIS82457.1"/>
    <property type="molecule type" value="Genomic_DNA"/>
</dbReference>
<dbReference type="SUPFAM" id="SSF53850">
    <property type="entry name" value="Periplasmic binding protein-like II"/>
    <property type="match status" value="1"/>
</dbReference>
<organism evidence="6 7">
    <name type="scientific">Thalassolituus maritimus</name>
    <dbReference type="NCBI Taxonomy" id="484498"/>
    <lineage>
        <taxon>Bacteria</taxon>
        <taxon>Pseudomonadati</taxon>
        <taxon>Pseudomonadota</taxon>
        <taxon>Gammaproteobacteria</taxon>
        <taxon>Oceanospirillales</taxon>
        <taxon>Oceanospirillaceae</taxon>
        <taxon>Thalassolituus</taxon>
    </lineage>
</organism>
<evidence type="ECO:0000256" key="2">
    <source>
        <dbReference type="ARBA" id="ARBA00023015"/>
    </source>
</evidence>
<dbReference type="InterPro" id="IPR005119">
    <property type="entry name" value="LysR_subst-bd"/>
</dbReference>
<dbReference type="PANTHER" id="PTHR30118">
    <property type="entry name" value="HTH-TYPE TRANSCRIPTIONAL REGULATOR LEUO-RELATED"/>
    <property type="match status" value="1"/>
</dbReference>
<comment type="similarity">
    <text evidence="1">Belongs to the LysR transcriptional regulatory family.</text>
</comment>
<dbReference type="PANTHER" id="PTHR30118:SF15">
    <property type="entry name" value="TRANSCRIPTIONAL REGULATORY PROTEIN"/>
    <property type="match status" value="1"/>
</dbReference>
<keyword evidence="2" id="KW-0805">Transcription regulation</keyword>
<evidence type="ECO:0000313" key="7">
    <source>
        <dbReference type="Proteomes" id="UP000185639"/>
    </source>
</evidence>
<dbReference type="InterPro" id="IPR036390">
    <property type="entry name" value="WH_DNA-bd_sf"/>
</dbReference>
<dbReference type="Proteomes" id="UP000185639">
    <property type="component" value="Unassembled WGS sequence"/>
</dbReference>
<evidence type="ECO:0000256" key="1">
    <source>
        <dbReference type="ARBA" id="ARBA00009437"/>
    </source>
</evidence>
<dbReference type="GO" id="GO:0003700">
    <property type="term" value="F:DNA-binding transcription factor activity"/>
    <property type="evidence" value="ECO:0007669"/>
    <property type="project" value="InterPro"/>
</dbReference>
<dbReference type="Gene3D" id="1.10.10.10">
    <property type="entry name" value="Winged helix-like DNA-binding domain superfamily/Winged helix DNA-binding domain"/>
    <property type="match status" value="1"/>
</dbReference>
<dbReference type="InterPro" id="IPR037402">
    <property type="entry name" value="YidZ_PBP2"/>
</dbReference>
<reference evidence="7" key="1">
    <citation type="submission" date="2017-01" db="EMBL/GenBank/DDBJ databases">
        <authorList>
            <person name="Varghese N."/>
            <person name="Submissions S."/>
        </authorList>
    </citation>
    <scope>NUCLEOTIDE SEQUENCE [LARGE SCALE GENOMIC DNA]</scope>
    <source>
        <strain evidence="7">DSM 24913</strain>
    </source>
</reference>
<keyword evidence="3" id="KW-0238">DNA-binding</keyword>
<dbReference type="GO" id="GO:0003677">
    <property type="term" value="F:DNA binding"/>
    <property type="evidence" value="ECO:0007669"/>
    <property type="project" value="UniProtKB-KW"/>
</dbReference>
<dbReference type="Pfam" id="PF03466">
    <property type="entry name" value="LysR_substrate"/>
    <property type="match status" value="1"/>
</dbReference>
<protein>
    <submittedName>
        <fullName evidence="6">Transcriptional regulator, LysR family</fullName>
    </submittedName>
</protein>
<dbReference type="PROSITE" id="PS50931">
    <property type="entry name" value="HTH_LYSR"/>
    <property type="match status" value="1"/>
</dbReference>
<dbReference type="PRINTS" id="PR00039">
    <property type="entry name" value="HTHLYSR"/>
</dbReference>
<dbReference type="Gene3D" id="3.40.190.10">
    <property type="entry name" value="Periplasmic binding protein-like II"/>
    <property type="match status" value="2"/>
</dbReference>
<dbReference type="InterPro" id="IPR036388">
    <property type="entry name" value="WH-like_DNA-bd_sf"/>
</dbReference>
<evidence type="ECO:0000256" key="4">
    <source>
        <dbReference type="ARBA" id="ARBA00023163"/>
    </source>
</evidence>
<dbReference type="SUPFAM" id="SSF46785">
    <property type="entry name" value="Winged helix' DNA-binding domain"/>
    <property type="match status" value="1"/>
</dbReference>
<dbReference type="Pfam" id="PF00126">
    <property type="entry name" value="HTH_1"/>
    <property type="match status" value="1"/>
</dbReference>
<dbReference type="CDD" id="cd08417">
    <property type="entry name" value="PBP2_Nitroaromatics_like"/>
    <property type="match status" value="1"/>
</dbReference>
<dbReference type="AlphaFoldDB" id="A0A1N7M8Q6"/>
<sequence>MMNIRNFDLNLLVIFDALMRERNVSRVADQLALSQPAISNALNRLRSLLDDQLLIRTAQGMQPTALALSLEGPIRQAIQQIETTLSGGHQFDPQSSRRRFRIATTDYAELALMPRLLAYMRTTAPGIEFDILDLPPDTPTKALEDGNLDLCIGRFGELPPRIRRTGFLKEDLVVAYDPQQLDLTSGLDLERFLGLRHIWVSGGQHRGVVDMWLDDNNLEREIVLVTPNYLGATHLIIGNDMVVVLPKRMADQYAGLLPIALASLPLPIPPFDVDIITSSLRGDDLALEWLISTLQQEFTAI</sequence>
<keyword evidence="7" id="KW-1185">Reference proteome</keyword>
<gene>
    <name evidence="6" type="ORF">SAMN05421686_10529</name>
</gene>
<keyword evidence="4" id="KW-0804">Transcription</keyword>
<accession>A0A1N7M8Q6</accession>
<name>A0A1N7M8Q6_9GAMM</name>
<dbReference type="InterPro" id="IPR000847">
    <property type="entry name" value="LysR_HTH_N"/>
</dbReference>
<evidence type="ECO:0000256" key="3">
    <source>
        <dbReference type="ARBA" id="ARBA00023125"/>
    </source>
</evidence>
<dbReference type="InterPro" id="IPR050389">
    <property type="entry name" value="LysR-type_TF"/>
</dbReference>
<proteinExistence type="inferred from homology"/>
<evidence type="ECO:0000259" key="5">
    <source>
        <dbReference type="PROSITE" id="PS50931"/>
    </source>
</evidence>
<evidence type="ECO:0000313" key="6">
    <source>
        <dbReference type="EMBL" id="SIS82457.1"/>
    </source>
</evidence>
<feature type="domain" description="HTH lysR-type" evidence="5">
    <location>
        <begin position="7"/>
        <end position="64"/>
    </location>
</feature>